<evidence type="ECO:0000256" key="1">
    <source>
        <dbReference type="ARBA" id="ARBA00004141"/>
    </source>
</evidence>
<protein>
    <submittedName>
        <fullName evidence="7">Putative major facilitator superfamily</fullName>
    </submittedName>
</protein>
<feature type="transmembrane region" description="Helical" evidence="6">
    <location>
        <begin position="43"/>
        <end position="60"/>
    </location>
</feature>
<keyword evidence="8" id="KW-1185">Reference proteome</keyword>
<dbReference type="Pfam" id="PF07690">
    <property type="entry name" value="MFS_1"/>
    <property type="match status" value="1"/>
</dbReference>
<feature type="transmembrane region" description="Helical" evidence="6">
    <location>
        <begin position="66"/>
        <end position="90"/>
    </location>
</feature>
<reference evidence="7 8" key="2">
    <citation type="submission" date="2015-05" db="EMBL/GenBank/DDBJ databases">
        <authorList>
            <person name="Morales-Cruz A."/>
            <person name="Amrine K.C."/>
            <person name="Cantu D."/>
        </authorList>
    </citation>
    <scope>NUCLEOTIDE SEQUENCE [LARGE SCALE GENOMIC DNA]</scope>
    <source>
        <strain evidence="7">UCRPC4</strain>
    </source>
</reference>
<keyword evidence="3 6" id="KW-1133">Transmembrane helix</keyword>
<evidence type="ECO:0000256" key="4">
    <source>
        <dbReference type="ARBA" id="ARBA00023136"/>
    </source>
</evidence>
<dbReference type="GO" id="GO:0005886">
    <property type="term" value="C:plasma membrane"/>
    <property type="evidence" value="ECO:0007669"/>
    <property type="project" value="TreeGrafter"/>
</dbReference>
<reference evidence="7 8" key="1">
    <citation type="submission" date="2015-05" db="EMBL/GenBank/DDBJ databases">
        <title>Distinctive expansion of gene families associated with plant cell wall degradation and secondary metabolism in the genomes of grapevine trunk pathogens.</title>
        <authorList>
            <person name="Lawrence D.P."/>
            <person name="Travadon R."/>
            <person name="Rolshausen P.E."/>
            <person name="Baumgartner K."/>
        </authorList>
    </citation>
    <scope>NUCLEOTIDE SEQUENCE [LARGE SCALE GENOMIC DNA]</scope>
    <source>
        <strain evidence="7">UCRPC4</strain>
    </source>
</reference>
<evidence type="ECO:0000256" key="2">
    <source>
        <dbReference type="ARBA" id="ARBA00022692"/>
    </source>
</evidence>
<sequence>MLRSHFHTSAQAINLTITVYIIFQAISPVLLASVSDHFGRRPIYLMAFTLFTFSSLGLALNESSYAVLLLLRALQSLGASAVLSLSYGTLADITVSAERGKMLGPMLAATIPSTFKAEPYAFSELEVGLAYLPGSLGVIVSMYVTGKALDNNYDRAAREMGFTVDKVKGDDLTNFPIERARSRWCAYLLLLSLAAIAGTLLVDTIEVAIIQPLIDVMGKGWLFTLLGILTGAGGFAAHHTLRQRGMEWRNSRKGEGQTGIGESHAEEGRHDNESPIGLSSIAIFHSSSYDSYLVLLDERDIPVAKYSQHQTAGCTKPVYRKEKMAIKKIDFEVVWISRTNPAVAMEKYKSVTKIADQALNLVG</sequence>
<comment type="subcellular location">
    <subcellularLocation>
        <location evidence="1">Membrane</location>
        <topology evidence="1">Multi-pass membrane protein</topology>
    </subcellularLocation>
</comment>
<accession>A0A0G2EZ55</accession>
<dbReference type="PANTHER" id="PTHR23502:SF151">
    <property type="entry name" value="MAJOR FACILITATOR SUPERFAMILY (MFS) PROFILE DOMAIN-CONTAINING PROTEIN"/>
    <property type="match status" value="1"/>
</dbReference>
<evidence type="ECO:0000256" key="5">
    <source>
        <dbReference type="SAM" id="MobiDB-lite"/>
    </source>
</evidence>
<evidence type="ECO:0000313" key="7">
    <source>
        <dbReference type="EMBL" id="KKY27862.1"/>
    </source>
</evidence>
<dbReference type="EMBL" id="LCWF01000021">
    <property type="protein sequence ID" value="KKY27862.1"/>
    <property type="molecule type" value="Genomic_DNA"/>
</dbReference>
<comment type="caution">
    <text evidence="7">The sequence shown here is derived from an EMBL/GenBank/DDBJ whole genome shotgun (WGS) entry which is preliminary data.</text>
</comment>
<dbReference type="GO" id="GO:0022857">
    <property type="term" value="F:transmembrane transporter activity"/>
    <property type="evidence" value="ECO:0007669"/>
    <property type="project" value="InterPro"/>
</dbReference>
<evidence type="ECO:0000256" key="3">
    <source>
        <dbReference type="ARBA" id="ARBA00022989"/>
    </source>
</evidence>
<dbReference type="InterPro" id="IPR036259">
    <property type="entry name" value="MFS_trans_sf"/>
</dbReference>
<evidence type="ECO:0000313" key="8">
    <source>
        <dbReference type="Proteomes" id="UP000053317"/>
    </source>
</evidence>
<keyword evidence="4 6" id="KW-0472">Membrane</keyword>
<dbReference type="InterPro" id="IPR011701">
    <property type="entry name" value="MFS"/>
</dbReference>
<dbReference type="SUPFAM" id="SSF103473">
    <property type="entry name" value="MFS general substrate transporter"/>
    <property type="match status" value="1"/>
</dbReference>
<feature type="transmembrane region" description="Helical" evidence="6">
    <location>
        <begin position="187"/>
        <end position="214"/>
    </location>
</feature>
<dbReference type="Gene3D" id="1.20.1720.10">
    <property type="entry name" value="Multidrug resistance protein D"/>
    <property type="match status" value="1"/>
</dbReference>
<dbReference type="Proteomes" id="UP000053317">
    <property type="component" value="Unassembled WGS sequence"/>
</dbReference>
<feature type="transmembrane region" description="Helical" evidence="6">
    <location>
        <begin position="220"/>
        <end position="241"/>
    </location>
</feature>
<proteinExistence type="predicted"/>
<dbReference type="OrthoDB" id="3936150at2759"/>
<organism evidence="7 8">
    <name type="scientific">Phaeomoniella chlamydospora</name>
    <name type="common">Phaeoacremonium chlamydosporum</name>
    <dbReference type="NCBI Taxonomy" id="158046"/>
    <lineage>
        <taxon>Eukaryota</taxon>
        <taxon>Fungi</taxon>
        <taxon>Dikarya</taxon>
        <taxon>Ascomycota</taxon>
        <taxon>Pezizomycotina</taxon>
        <taxon>Eurotiomycetes</taxon>
        <taxon>Chaetothyriomycetidae</taxon>
        <taxon>Phaeomoniellales</taxon>
        <taxon>Phaeomoniellaceae</taxon>
        <taxon>Phaeomoniella</taxon>
    </lineage>
</organism>
<feature type="transmembrane region" description="Helical" evidence="6">
    <location>
        <begin position="12"/>
        <end position="31"/>
    </location>
</feature>
<dbReference type="AlphaFoldDB" id="A0A0G2EZ55"/>
<dbReference type="PANTHER" id="PTHR23502">
    <property type="entry name" value="MAJOR FACILITATOR SUPERFAMILY"/>
    <property type="match status" value="1"/>
</dbReference>
<name>A0A0G2EZ55_PHACM</name>
<evidence type="ECO:0000256" key="6">
    <source>
        <dbReference type="SAM" id="Phobius"/>
    </source>
</evidence>
<gene>
    <name evidence="7" type="ORF">UCRPC4_g00842</name>
</gene>
<keyword evidence="2 6" id="KW-0812">Transmembrane</keyword>
<feature type="region of interest" description="Disordered" evidence="5">
    <location>
        <begin position="247"/>
        <end position="271"/>
    </location>
</feature>